<dbReference type="InterPro" id="IPR033290">
    <property type="entry name" value="CCDC39"/>
</dbReference>
<keyword evidence="4" id="KW-1185">Reference proteome</keyword>
<dbReference type="GeneID" id="94289838"/>
<evidence type="ECO:0000256" key="1">
    <source>
        <dbReference type="ARBA" id="ARBA00023054"/>
    </source>
</evidence>
<dbReference type="EMBL" id="JAFJZO010000031">
    <property type="protein sequence ID" value="KAG5497499.1"/>
    <property type="molecule type" value="Genomic_DNA"/>
</dbReference>
<dbReference type="Proteomes" id="UP000674318">
    <property type="component" value="Unassembled WGS sequence"/>
</dbReference>
<dbReference type="AlphaFoldDB" id="A0A836HTX6"/>
<feature type="coiled-coil region" evidence="2">
    <location>
        <begin position="253"/>
        <end position="385"/>
    </location>
</feature>
<feature type="coiled-coil region" evidence="2">
    <location>
        <begin position="15"/>
        <end position="196"/>
    </location>
</feature>
<dbReference type="GO" id="GO:0036159">
    <property type="term" value="P:inner dynein arm assembly"/>
    <property type="evidence" value="ECO:0007669"/>
    <property type="project" value="InterPro"/>
</dbReference>
<dbReference type="Pfam" id="PF24161">
    <property type="entry name" value="CCDC39"/>
    <property type="match status" value="1"/>
</dbReference>
<evidence type="ECO:0000313" key="4">
    <source>
        <dbReference type="Proteomes" id="UP000674318"/>
    </source>
</evidence>
<dbReference type="PANTHER" id="PTHR18962:SF0">
    <property type="entry name" value="COILED-COIL DOMAIN-CONTAINING PROTEIN 39"/>
    <property type="match status" value="1"/>
</dbReference>
<dbReference type="RefSeq" id="XP_067754967.1">
    <property type="nucleotide sequence ID" value="XM_067899761.1"/>
</dbReference>
<dbReference type="PANTHER" id="PTHR18962">
    <property type="entry name" value="COILED-COIL DOMAIN-CONTAINING PROTEIN 39"/>
    <property type="match status" value="1"/>
</dbReference>
<evidence type="ECO:0000313" key="3">
    <source>
        <dbReference type="EMBL" id="KAG5497499.1"/>
    </source>
</evidence>
<reference evidence="3 4" key="1">
    <citation type="submission" date="2021-02" db="EMBL/GenBank/DDBJ databases">
        <title>Porcisia hertigi Genome sequencing and assembly.</title>
        <authorList>
            <person name="Almutairi H."/>
            <person name="Gatherer D."/>
        </authorList>
    </citation>
    <scope>NUCLEOTIDE SEQUENCE [LARGE SCALE GENOMIC DNA]</scope>
    <source>
        <strain evidence="3 4">C119</strain>
    </source>
</reference>
<dbReference type="OrthoDB" id="10259720at2759"/>
<proteinExistence type="predicted"/>
<protein>
    <recommendedName>
        <fullName evidence="5">Coiled-coil domain-containing protein 39</fullName>
    </recommendedName>
</protein>
<dbReference type="KEGG" id="phet:94289838"/>
<feature type="coiled-coil region" evidence="2">
    <location>
        <begin position="667"/>
        <end position="701"/>
    </location>
</feature>
<dbReference type="GO" id="GO:0003341">
    <property type="term" value="P:cilium movement"/>
    <property type="evidence" value="ECO:0007669"/>
    <property type="project" value="InterPro"/>
</dbReference>
<dbReference type="GO" id="GO:0005930">
    <property type="term" value="C:axoneme"/>
    <property type="evidence" value="ECO:0007669"/>
    <property type="project" value="InterPro"/>
</dbReference>
<evidence type="ECO:0008006" key="5">
    <source>
        <dbReference type="Google" id="ProtNLM"/>
    </source>
</evidence>
<dbReference type="GO" id="GO:0060285">
    <property type="term" value="P:cilium-dependent cell motility"/>
    <property type="evidence" value="ECO:0007669"/>
    <property type="project" value="TreeGrafter"/>
</dbReference>
<organism evidence="3 4">
    <name type="scientific">Porcisia hertigi</name>
    <dbReference type="NCBI Taxonomy" id="2761500"/>
    <lineage>
        <taxon>Eukaryota</taxon>
        <taxon>Discoba</taxon>
        <taxon>Euglenozoa</taxon>
        <taxon>Kinetoplastea</taxon>
        <taxon>Metakinetoplastina</taxon>
        <taxon>Trypanosomatida</taxon>
        <taxon>Trypanosomatidae</taxon>
        <taxon>Leishmaniinae</taxon>
        <taxon>Porcisia</taxon>
    </lineage>
</organism>
<gene>
    <name evidence="3" type="ORF">JKF63_03763</name>
</gene>
<evidence type="ECO:0000256" key="2">
    <source>
        <dbReference type="SAM" id="Coils"/>
    </source>
</evidence>
<sequence>MNLDVVDATAEALPLELLNSTNKELTAQLTRIEQQLEERQGGVQDQQRRLQFMKEHLSNVRAEIVNTQSLSDTKRREVESEESMCRLMERECARLQQQQAHLQRNAEDVRDRLTMVQDRIFHGNLKIEELKSTMDYNQEELEQWDEARRQKEEDELAIAHYSKLDEAKIKQLTHRIEKLEAGVQKQRKQLDEEVLNAQHVQGELDRVASRYRKLHDDRGGLLDEWEQVVRNIAERDEAIRISAEQYAEGVSWIQQRQQLKKSLSDALDEAKEETRAINDTIAKREKVLHNLQEAVPALTQQVQSLQDEVDALREEASRATRDKRAVILQLEEMIREIERRNRELTMTERRRAVAAEKLEEEKIIANDLQKQAEFIAQLLKDAEKTSHSIAKDVEQLKMTVFKANQELSGVRNTQTTCLSEISGAQSQGRNFNAKINQLDGESFSQQGILYNIEFNVQQMEKRVSRAKGERTEEEQKELRSKINLLQTTLDELEKQNRTLKDQVKRVREEMRQSVIAIEKLEGAKKRTLEEVLEMDLHCTHCNRDAKNLEKQREDLLIKVDTFELQLVRLRNEIRTKDAQLLTLEEKKRQLEADVAEREAEIEAHQRLLKKEASLAEEERKRLMTELLDRKKNLTAVKNRQEVLVGRMDPAQARLSQVQLVIAAAKEREDLQHRGDSLDARIRRMEKEMLKLEKTIAVIKASNWHYKHKFDKVTDSDEEVQTQKALKAKFKELKSALSRRALEANDFHATSRNKQEELCALQFERQRVEHAQKQMLQEYEAIAQDILALRETVVRYDQAIGKARGNVDADVVRDIELVSTRERLDNAVIQLLSVSRESGEEVLDVVKQMLAAHRLSVEGA</sequence>
<accession>A0A836HTX6</accession>
<keyword evidence="1 2" id="KW-0175">Coiled coil</keyword>
<feature type="coiled-coil region" evidence="2">
    <location>
        <begin position="456"/>
        <end position="625"/>
    </location>
</feature>
<name>A0A836HTX6_9TRYP</name>
<comment type="caution">
    <text evidence="3">The sequence shown here is derived from an EMBL/GenBank/DDBJ whole genome shotgun (WGS) entry which is preliminary data.</text>
</comment>